<dbReference type="GO" id="GO:0030163">
    <property type="term" value="P:protein catabolic process"/>
    <property type="evidence" value="ECO:0007669"/>
    <property type="project" value="UniProtKB-ARBA"/>
</dbReference>
<dbReference type="InterPro" id="IPR008974">
    <property type="entry name" value="TRAF-like"/>
</dbReference>
<dbReference type="SUPFAM" id="SSF54695">
    <property type="entry name" value="POZ domain"/>
    <property type="match status" value="1"/>
</dbReference>
<dbReference type="Proteomes" id="UP001054945">
    <property type="component" value="Unassembled WGS sequence"/>
</dbReference>
<dbReference type="EMBL" id="BPLR01017264">
    <property type="protein sequence ID" value="GIY89812.1"/>
    <property type="molecule type" value="Genomic_DNA"/>
</dbReference>
<sequence length="486" mass="55878">MASQRLSQKNAFCITWIVKNYNYWWYLSPGRIESPEFIVDTMEKTKWRLIVYPLPYCGTIDCFLSRVEECEGPPNIEVEFQLELLAMDGSPLTSRVLKHSFTKGDSSYLFESDIRNSSYLLHGKLAVRCTMRKSNGYMETRTFLARTIMGVKRRSFNWKFSYYNLLKAEKLTYRIEPASEDEIDITLHLSICREESCVNMSITLVPDFKKPIDFTFKYALFDAAGKSLKDGESLGMDNELIFQLLSLEKEQSEKISSSPRDHLTLQCECADTTKVIYQHIENIGQPQDSHRAQEHPHPSVTENALTEAVHTLKKHFSSLHSESFLSDVKLKTNASTHPAHKAVLSARSPVFKAMFLTEMKEKSGQCVEIPDLDDETVRLMLQFMYTADLPDLRWNTACRLYQAADKYEILSLKKTSSSFLVSNLSVINACELLAFSDMHQDADLKQAVQEFIVKQDAEFFTSDEWKKFIETNTKLAADTMVLKFQK</sequence>
<dbReference type="Gene3D" id="3.30.710.10">
    <property type="entry name" value="Potassium Channel Kv1.1, Chain A"/>
    <property type="match status" value="1"/>
</dbReference>
<dbReference type="Gene3D" id="1.25.40.420">
    <property type="match status" value="1"/>
</dbReference>
<dbReference type="InterPro" id="IPR002083">
    <property type="entry name" value="MATH/TRAF_dom"/>
</dbReference>
<reference evidence="3 4" key="1">
    <citation type="submission" date="2021-06" db="EMBL/GenBank/DDBJ databases">
        <title>Caerostris extrusa draft genome.</title>
        <authorList>
            <person name="Kono N."/>
            <person name="Arakawa K."/>
        </authorList>
    </citation>
    <scope>NUCLEOTIDE SEQUENCE [LARGE SCALE GENOMIC DNA]</scope>
</reference>
<evidence type="ECO:0000313" key="3">
    <source>
        <dbReference type="EMBL" id="GIY89812.1"/>
    </source>
</evidence>
<dbReference type="Gene3D" id="2.60.210.10">
    <property type="entry name" value="Apoptosis, Tumor Necrosis Factor Receptor Associated Protein 2, Chain A"/>
    <property type="match status" value="1"/>
</dbReference>
<feature type="domain" description="MATH" evidence="2">
    <location>
        <begin position="11"/>
        <end position="131"/>
    </location>
</feature>
<organism evidence="3 4">
    <name type="scientific">Caerostris extrusa</name>
    <name type="common">Bark spider</name>
    <name type="synonym">Caerostris bankana</name>
    <dbReference type="NCBI Taxonomy" id="172846"/>
    <lineage>
        <taxon>Eukaryota</taxon>
        <taxon>Metazoa</taxon>
        <taxon>Ecdysozoa</taxon>
        <taxon>Arthropoda</taxon>
        <taxon>Chelicerata</taxon>
        <taxon>Arachnida</taxon>
        <taxon>Araneae</taxon>
        <taxon>Araneomorphae</taxon>
        <taxon>Entelegynae</taxon>
        <taxon>Araneoidea</taxon>
        <taxon>Araneidae</taxon>
        <taxon>Caerostris</taxon>
    </lineage>
</organism>
<dbReference type="CDD" id="cd18186">
    <property type="entry name" value="BTB_POZ_ZBTB_KLHL-like"/>
    <property type="match status" value="1"/>
</dbReference>
<dbReference type="Pfam" id="PF00651">
    <property type="entry name" value="BTB"/>
    <property type="match status" value="1"/>
</dbReference>
<feature type="domain" description="BTB" evidence="1">
    <location>
        <begin position="326"/>
        <end position="389"/>
    </location>
</feature>
<dbReference type="PROSITE" id="PS50097">
    <property type="entry name" value="BTB"/>
    <property type="match status" value="1"/>
</dbReference>
<protein>
    <submittedName>
        <fullName evidence="3">TD and POZ domain-containing protein 1-like</fullName>
    </submittedName>
</protein>
<evidence type="ECO:0000313" key="4">
    <source>
        <dbReference type="Proteomes" id="UP001054945"/>
    </source>
</evidence>
<dbReference type="PANTHER" id="PTHR24413">
    <property type="entry name" value="SPECKLE-TYPE POZ PROTEIN"/>
    <property type="match status" value="1"/>
</dbReference>
<dbReference type="PROSITE" id="PS50144">
    <property type="entry name" value="MATH"/>
    <property type="match status" value="1"/>
</dbReference>
<comment type="caution">
    <text evidence="3">The sequence shown here is derived from an EMBL/GenBank/DDBJ whole genome shotgun (WGS) entry which is preliminary data.</text>
</comment>
<dbReference type="SMART" id="SM00225">
    <property type="entry name" value="BTB"/>
    <property type="match status" value="1"/>
</dbReference>
<dbReference type="SUPFAM" id="SSF49599">
    <property type="entry name" value="TRAF domain-like"/>
    <property type="match status" value="1"/>
</dbReference>
<dbReference type="InterPro" id="IPR000210">
    <property type="entry name" value="BTB/POZ_dom"/>
</dbReference>
<dbReference type="AlphaFoldDB" id="A0AAV4X3P6"/>
<name>A0AAV4X3P6_CAEEX</name>
<dbReference type="InterPro" id="IPR011333">
    <property type="entry name" value="SKP1/BTB/POZ_sf"/>
</dbReference>
<accession>A0AAV4X3P6</accession>
<gene>
    <name evidence="3" type="primary">Gm9125</name>
    <name evidence="3" type="ORF">CEXT_661781</name>
</gene>
<keyword evidence="4" id="KW-1185">Reference proteome</keyword>
<dbReference type="CDD" id="cd00121">
    <property type="entry name" value="MATH"/>
    <property type="match status" value="1"/>
</dbReference>
<evidence type="ECO:0000259" key="1">
    <source>
        <dbReference type="PROSITE" id="PS50097"/>
    </source>
</evidence>
<proteinExistence type="predicted"/>
<evidence type="ECO:0000259" key="2">
    <source>
        <dbReference type="PROSITE" id="PS50144"/>
    </source>
</evidence>